<name>A0A212JE90_9DELT</name>
<dbReference type="SUPFAM" id="SSF160996">
    <property type="entry name" value="HI0933 insert domain-like"/>
    <property type="match status" value="1"/>
</dbReference>
<feature type="domain" description="RsdA/BaiN/AoA(So)-like insert" evidence="5">
    <location>
        <begin position="213"/>
        <end position="359"/>
    </location>
</feature>
<dbReference type="InterPro" id="IPR055178">
    <property type="entry name" value="RsdA/BaiN/AoA(So)-like_dom"/>
</dbReference>
<evidence type="ECO:0008006" key="7">
    <source>
        <dbReference type="Google" id="ProtNLM"/>
    </source>
</evidence>
<dbReference type="PANTHER" id="PTHR42887">
    <property type="entry name" value="OS12G0638800 PROTEIN"/>
    <property type="match status" value="1"/>
</dbReference>
<feature type="domain" description="RsdA/BaiN/AoA(So)-like Rossmann fold-like" evidence="4">
    <location>
        <begin position="26"/>
        <end position="413"/>
    </location>
</feature>
<dbReference type="EMBL" id="FLUQ01000001">
    <property type="protein sequence ID" value="SBV97575.1"/>
    <property type="molecule type" value="Genomic_DNA"/>
</dbReference>
<evidence type="ECO:0000256" key="3">
    <source>
        <dbReference type="ARBA" id="ARBA00022827"/>
    </source>
</evidence>
<gene>
    <name evidence="6" type="ORF">KL86DPRO_11240</name>
</gene>
<dbReference type="PRINTS" id="PR00368">
    <property type="entry name" value="FADPNR"/>
</dbReference>
<dbReference type="InterPro" id="IPR023166">
    <property type="entry name" value="BaiN-like_dom_sf"/>
</dbReference>
<dbReference type="NCBIfam" id="TIGR00275">
    <property type="entry name" value="aminoacetone oxidase family FAD-binding enzyme"/>
    <property type="match status" value="1"/>
</dbReference>
<evidence type="ECO:0000256" key="1">
    <source>
        <dbReference type="ARBA" id="ARBA00001974"/>
    </source>
</evidence>
<dbReference type="AlphaFoldDB" id="A0A212JE90"/>
<accession>A0A212JE90</accession>
<dbReference type="InterPro" id="IPR004792">
    <property type="entry name" value="BaiN-like"/>
</dbReference>
<dbReference type="Gene3D" id="1.10.8.260">
    <property type="entry name" value="HI0933 insert domain-like"/>
    <property type="match status" value="1"/>
</dbReference>
<dbReference type="SUPFAM" id="SSF51905">
    <property type="entry name" value="FAD/NAD(P)-binding domain"/>
    <property type="match status" value="1"/>
</dbReference>
<protein>
    <recommendedName>
        <fullName evidence="7">HI0933 family protein</fullName>
    </recommendedName>
</protein>
<proteinExistence type="predicted"/>
<dbReference type="Gene3D" id="2.40.30.10">
    <property type="entry name" value="Translation factors"/>
    <property type="match status" value="1"/>
</dbReference>
<evidence type="ECO:0000313" key="6">
    <source>
        <dbReference type="EMBL" id="SBV97575.1"/>
    </source>
</evidence>
<evidence type="ECO:0000256" key="2">
    <source>
        <dbReference type="ARBA" id="ARBA00022630"/>
    </source>
</evidence>
<dbReference type="Pfam" id="PF22780">
    <property type="entry name" value="HI0933_like_1st"/>
    <property type="match status" value="1"/>
</dbReference>
<dbReference type="PANTHER" id="PTHR42887:SF2">
    <property type="entry name" value="OS12G0638800 PROTEIN"/>
    <property type="match status" value="1"/>
</dbReference>
<organism evidence="6">
    <name type="scientific">uncultured delta proteobacterium</name>
    <dbReference type="NCBI Taxonomy" id="34034"/>
    <lineage>
        <taxon>Bacteria</taxon>
        <taxon>Deltaproteobacteria</taxon>
        <taxon>environmental samples</taxon>
    </lineage>
</organism>
<comment type="cofactor">
    <cofactor evidence="1">
        <name>FAD</name>
        <dbReference type="ChEBI" id="CHEBI:57692"/>
    </cofactor>
</comment>
<dbReference type="InterPro" id="IPR057661">
    <property type="entry name" value="RsdA/BaiN/AoA(So)_Rossmann"/>
</dbReference>
<dbReference type="InterPro" id="IPR036188">
    <property type="entry name" value="FAD/NAD-bd_sf"/>
</dbReference>
<dbReference type="Gene3D" id="3.50.50.60">
    <property type="entry name" value="FAD/NAD(P)-binding domain"/>
    <property type="match status" value="1"/>
</dbReference>
<reference evidence="6" key="1">
    <citation type="submission" date="2016-04" db="EMBL/GenBank/DDBJ databases">
        <authorList>
            <person name="Evans L.H."/>
            <person name="Alamgir A."/>
            <person name="Owens N."/>
            <person name="Weber N.D."/>
            <person name="Virtaneva K."/>
            <person name="Barbian K."/>
            <person name="Babar A."/>
            <person name="Rosenke K."/>
        </authorList>
    </citation>
    <scope>NUCLEOTIDE SEQUENCE</scope>
    <source>
        <strain evidence="6">86</strain>
    </source>
</reference>
<evidence type="ECO:0000259" key="4">
    <source>
        <dbReference type="Pfam" id="PF03486"/>
    </source>
</evidence>
<dbReference type="Pfam" id="PF03486">
    <property type="entry name" value="HI0933_like"/>
    <property type="match status" value="1"/>
</dbReference>
<evidence type="ECO:0000259" key="5">
    <source>
        <dbReference type="Pfam" id="PF22780"/>
    </source>
</evidence>
<sequence>MRYCSGCSLLDCFFDADLYYSRMRYDTIILGAGPAGLTAAGYAARPNGYQSGRVLVLDKAPRPGTKLLLAGGGKGNLTNRNVAVSDYVGEKPDFAAPALTRVTPETILTALRKTDIPLEEREHGRMFCTTSARVVLDRLLARLARTAVAVRTGTAVTSIRHAGGIFTVSCNGASFTAPRCILATGGPAWPQCGADDSGLHLARELGHRIVPPRPVLVPFVMPEGWPLAGLAGISLPARIACDTPGAPAFTDSLLFTHKGVSGPAALQISCWWKKGTALTIDFLPGENAGTLLDSATGKATPASVLGRLLPERLLAALLDGAVSRRRVAELSRKQRDAVADALHRHRVIPSRTEGLAKAEAAAGGVDVAGVDPATMQSRLVPGLFFCGEVLDITGRLGGYNLHWAWASGTVAGEAAAGKREGASL</sequence>
<keyword evidence="3" id="KW-0274">FAD</keyword>
<keyword evidence="2" id="KW-0285">Flavoprotein</keyword>
<dbReference type="PRINTS" id="PR00469">
    <property type="entry name" value="PNDRDTASEII"/>
</dbReference>